<organism evidence="2 3">
    <name type="scientific">Kineococcus halophytocola</name>
    <dbReference type="NCBI Taxonomy" id="3234027"/>
    <lineage>
        <taxon>Bacteria</taxon>
        <taxon>Bacillati</taxon>
        <taxon>Actinomycetota</taxon>
        <taxon>Actinomycetes</taxon>
        <taxon>Kineosporiales</taxon>
        <taxon>Kineosporiaceae</taxon>
        <taxon>Kineococcus</taxon>
    </lineage>
</organism>
<feature type="compositionally biased region" description="Low complexity" evidence="1">
    <location>
        <begin position="77"/>
        <end position="100"/>
    </location>
</feature>
<keyword evidence="3" id="KW-1185">Reference proteome</keyword>
<name>A0ABV4H2R3_9ACTN</name>
<sequence>MSHPADTTAGRPSGAQTVAPVQASALLHAASILGEASYTPEQELKGTLHAAARTEAQPTAQPTAQPVAQPVAPPAVQPVVAAPPARAAAAPAEPVAAPQPAERKGFLARLLDKLLGRG</sequence>
<comment type="caution">
    <text evidence="2">The sequence shown here is derived from an EMBL/GenBank/DDBJ whole genome shotgun (WGS) entry which is preliminary data.</text>
</comment>
<proteinExistence type="predicted"/>
<feature type="region of interest" description="Disordered" evidence="1">
    <location>
        <begin position="44"/>
        <end position="103"/>
    </location>
</feature>
<protein>
    <submittedName>
        <fullName evidence="2">Uncharacterized protein</fullName>
    </submittedName>
</protein>
<evidence type="ECO:0000313" key="3">
    <source>
        <dbReference type="Proteomes" id="UP001565927"/>
    </source>
</evidence>
<dbReference type="Proteomes" id="UP001565927">
    <property type="component" value="Unassembled WGS sequence"/>
</dbReference>
<accession>A0ABV4H2R3</accession>
<evidence type="ECO:0000256" key="1">
    <source>
        <dbReference type="SAM" id="MobiDB-lite"/>
    </source>
</evidence>
<feature type="compositionally biased region" description="Low complexity" evidence="1">
    <location>
        <begin position="50"/>
        <end position="70"/>
    </location>
</feature>
<reference evidence="2 3" key="1">
    <citation type="submission" date="2024-07" db="EMBL/GenBank/DDBJ databases">
        <authorList>
            <person name="Thanompreechachai J."/>
            <person name="Duangmal K."/>
        </authorList>
    </citation>
    <scope>NUCLEOTIDE SEQUENCE [LARGE SCALE GENOMIC DNA]</scope>
    <source>
        <strain evidence="2 3">LSe6-4</strain>
    </source>
</reference>
<gene>
    <name evidence="2" type="ORF">AB2L27_14010</name>
</gene>
<dbReference type="RefSeq" id="WP_370442090.1">
    <property type="nucleotide sequence ID" value="NZ_JBGFTU010000015.1"/>
</dbReference>
<evidence type="ECO:0000313" key="2">
    <source>
        <dbReference type="EMBL" id="MEZ0165869.1"/>
    </source>
</evidence>
<dbReference type="EMBL" id="JBGFTU010000015">
    <property type="protein sequence ID" value="MEZ0165869.1"/>
    <property type="molecule type" value="Genomic_DNA"/>
</dbReference>